<feature type="transmembrane region" description="Helical" evidence="6">
    <location>
        <begin position="362"/>
        <end position="382"/>
    </location>
</feature>
<protein>
    <submittedName>
        <fullName evidence="9">Putative ABC transport system permease protein</fullName>
    </submittedName>
</protein>
<reference evidence="9 10" key="1">
    <citation type="submission" date="2020-08" db="EMBL/GenBank/DDBJ databases">
        <title>Genomic Encyclopedia of Type Strains, Phase IV (KMG-IV): sequencing the most valuable type-strain genomes for metagenomic binning, comparative biology and taxonomic classification.</title>
        <authorList>
            <person name="Goeker M."/>
        </authorList>
    </citation>
    <scope>NUCLEOTIDE SEQUENCE [LARGE SCALE GENOMIC DNA]</scope>
    <source>
        <strain evidence="9 10">DSM 26723</strain>
    </source>
</reference>
<evidence type="ECO:0000256" key="3">
    <source>
        <dbReference type="ARBA" id="ARBA00022692"/>
    </source>
</evidence>
<keyword evidence="10" id="KW-1185">Reference proteome</keyword>
<feature type="transmembrane region" description="Helical" evidence="6">
    <location>
        <begin position="313"/>
        <end position="338"/>
    </location>
</feature>
<keyword evidence="4 6" id="KW-1133">Transmembrane helix</keyword>
<dbReference type="PANTHER" id="PTHR30572">
    <property type="entry name" value="MEMBRANE COMPONENT OF TRANSPORTER-RELATED"/>
    <property type="match status" value="1"/>
</dbReference>
<comment type="caution">
    <text evidence="9">The sequence shown here is derived from an EMBL/GenBank/DDBJ whole genome shotgun (WGS) entry which is preliminary data.</text>
</comment>
<dbReference type="InterPro" id="IPR050250">
    <property type="entry name" value="Macrolide_Exporter_MacB"/>
</dbReference>
<dbReference type="InterPro" id="IPR003838">
    <property type="entry name" value="ABC3_permease_C"/>
</dbReference>
<feature type="transmembrane region" description="Helical" evidence="6">
    <location>
        <begin position="402"/>
        <end position="422"/>
    </location>
</feature>
<dbReference type="RefSeq" id="WP_184335410.1">
    <property type="nucleotide sequence ID" value="NZ_JACHHZ010000006.1"/>
</dbReference>
<dbReference type="InterPro" id="IPR025857">
    <property type="entry name" value="MacB_PCD"/>
</dbReference>
<evidence type="ECO:0000256" key="5">
    <source>
        <dbReference type="ARBA" id="ARBA00023136"/>
    </source>
</evidence>
<evidence type="ECO:0000259" key="7">
    <source>
        <dbReference type="Pfam" id="PF02687"/>
    </source>
</evidence>
<keyword evidence="5 6" id="KW-0472">Membrane</keyword>
<dbReference type="AlphaFoldDB" id="A0A841HVR1"/>
<feature type="domain" description="ABC3 transporter permease C-terminal" evidence="7">
    <location>
        <begin position="317"/>
        <end position="432"/>
    </location>
</feature>
<name>A0A841HVR1_9GAMM</name>
<dbReference type="EMBL" id="JACHHZ010000006">
    <property type="protein sequence ID" value="MBB6096032.1"/>
    <property type="molecule type" value="Genomic_DNA"/>
</dbReference>
<evidence type="ECO:0000256" key="2">
    <source>
        <dbReference type="ARBA" id="ARBA00022475"/>
    </source>
</evidence>
<evidence type="ECO:0000256" key="1">
    <source>
        <dbReference type="ARBA" id="ARBA00004651"/>
    </source>
</evidence>
<sequence length="439" mass="48913">MFNYYVRLALKSLRRTPVVAALMIGAIALGVGVCITTLTVYRLMSGNPIEHRNDVLRAVTLDNWDPNQPWDDRRPELPPYELTYRDAMALFESDIPSRQVMMRKGPFVVESDPALGVKPFLVEARLTTKDFFSIFDVPFEYGGGWDAAADQGAQRVVVLSKETNDKIFGGQDSVGKNVRLDGKDYNVIGVLAEWTPTPKFYDLNNGSFDGIEEAFVPFNIGQIDQVQPGGNVNCWRTQPLNSFQDFLESDCVWIQYWVELKGRDKVEAYQSFIDSYVQEQKKLGRFERPLNNKLRTPEEWLEINRVVASDNSVLVGLSFMFLAVCLLNMIGLLLAKFLGSAPLVGLRRALGATRQTIFNQHLVEVGVIGIAGGVLGIGLAGLGLLGVRQLYENYDTLTRLDVTMSLTALVIAIASGVLAGLYPTWRVCRVQPAAYLKTQ</sequence>
<organism evidence="9 10">
    <name type="scientific">Povalibacter uvarum</name>
    <dbReference type="NCBI Taxonomy" id="732238"/>
    <lineage>
        <taxon>Bacteria</taxon>
        <taxon>Pseudomonadati</taxon>
        <taxon>Pseudomonadota</taxon>
        <taxon>Gammaproteobacteria</taxon>
        <taxon>Steroidobacterales</taxon>
        <taxon>Steroidobacteraceae</taxon>
        <taxon>Povalibacter</taxon>
    </lineage>
</organism>
<proteinExistence type="predicted"/>
<dbReference type="PANTHER" id="PTHR30572:SF18">
    <property type="entry name" value="ABC-TYPE MACROLIDE FAMILY EXPORT SYSTEM PERMEASE COMPONENT 2"/>
    <property type="match status" value="1"/>
</dbReference>
<feature type="domain" description="MacB-like periplasmic core" evidence="8">
    <location>
        <begin position="21"/>
        <end position="270"/>
    </location>
</feature>
<comment type="subcellular location">
    <subcellularLocation>
        <location evidence="1">Cell membrane</location>
        <topology evidence="1">Multi-pass membrane protein</topology>
    </subcellularLocation>
</comment>
<evidence type="ECO:0000256" key="6">
    <source>
        <dbReference type="SAM" id="Phobius"/>
    </source>
</evidence>
<evidence type="ECO:0000256" key="4">
    <source>
        <dbReference type="ARBA" id="ARBA00022989"/>
    </source>
</evidence>
<gene>
    <name evidence="9" type="ORF">HNQ60_004923</name>
</gene>
<dbReference type="GO" id="GO:0022857">
    <property type="term" value="F:transmembrane transporter activity"/>
    <property type="evidence" value="ECO:0007669"/>
    <property type="project" value="TreeGrafter"/>
</dbReference>
<dbReference type="GO" id="GO:0005886">
    <property type="term" value="C:plasma membrane"/>
    <property type="evidence" value="ECO:0007669"/>
    <property type="project" value="UniProtKB-SubCell"/>
</dbReference>
<keyword evidence="2" id="KW-1003">Cell membrane</keyword>
<evidence type="ECO:0000259" key="8">
    <source>
        <dbReference type="Pfam" id="PF12704"/>
    </source>
</evidence>
<dbReference type="Pfam" id="PF12704">
    <property type="entry name" value="MacB_PCD"/>
    <property type="match status" value="1"/>
</dbReference>
<evidence type="ECO:0000313" key="10">
    <source>
        <dbReference type="Proteomes" id="UP000588068"/>
    </source>
</evidence>
<dbReference type="Pfam" id="PF02687">
    <property type="entry name" value="FtsX"/>
    <property type="match status" value="1"/>
</dbReference>
<feature type="transmembrane region" description="Helical" evidence="6">
    <location>
        <begin position="21"/>
        <end position="44"/>
    </location>
</feature>
<keyword evidence="3 6" id="KW-0812">Transmembrane</keyword>
<dbReference type="Proteomes" id="UP000588068">
    <property type="component" value="Unassembled WGS sequence"/>
</dbReference>
<accession>A0A841HVR1</accession>
<evidence type="ECO:0000313" key="9">
    <source>
        <dbReference type="EMBL" id="MBB6096032.1"/>
    </source>
</evidence>